<accession>A0ABW5CB39</accession>
<dbReference type="SUPFAM" id="SSF52283">
    <property type="entry name" value="Formate/glycerate dehydrogenase catalytic domain-like"/>
    <property type="match status" value="1"/>
</dbReference>
<dbReference type="SUPFAM" id="SSF51735">
    <property type="entry name" value="NAD(P)-binding Rossmann-fold domains"/>
    <property type="match status" value="1"/>
</dbReference>
<dbReference type="PROSITE" id="PS00065">
    <property type="entry name" value="D_2_HYDROXYACID_DH_1"/>
    <property type="match status" value="1"/>
</dbReference>
<evidence type="ECO:0000256" key="2">
    <source>
        <dbReference type="ARBA" id="ARBA00023002"/>
    </source>
</evidence>
<dbReference type="PROSITE" id="PS00671">
    <property type="entry name" value="D_2_HYDROXYACID_DH_3"/>
    <property type="match status" value="1"/>
</dbReference>
<evidence type="ECO:0000256" key="4">
    <source>
        <dbReference type="RuleBase" id="RU003719"/>
    </source>
</evidence>
<protein>
    <submittedName>
        <fullName evidence="7">Phosphoglycerate dehydrogenase</fullName>
    </submittedName>
</protein>
<dbReference type="PANTHER" id="PTHR10996">
    <property type="entry name" value="2-HYDROXYACID DEHYDROGENASE-RELATED"/>
    <property type="match status" value="1"/>
</dbReference>
<evidence type="ECO:0000259" key="5">
    <source>
        <dbReference type="Pfam" id="PF00389"/>
    </source>
</evidence>
<evidence type="ECO:0000256" key="3">
    <source>
        <dbReference type="ARBA" id="ARBA00023027"/>
    </source>
</evidence>
<comment type="similarity">
    <text evidence="1 4">Belongs to the D-isomer specific 2-hydroxyacid dehydrogenase family.</text>
</comment>
<feature type="domain" description="D-isomer specific 2-hydroxyacid dehydrogenase NAD-binding" evidence="6">
    <location>
        <begin position="112"/>
        <end position="283"/>
    </location>
</feature>
<dbReference type="Proteomes" id="UP001597296">
    <property type="component" value="Unassembled WGS sequence"/>
</dbReference>
<dbReference type="PANTHER" id="PTHR10996:SF178">
    <property type="entry name" value="2-HYDROXYACID DEHYDROGENASE YGL185C-RELATED"/>
    <property type="match status" value="1"/>
</dbReference>
<dbReference type="InterPro" id="IPR029753">
    <property type="entry name" value="D-isomer_DH_CS"/>
</dbReference>
<dbReference type="InterPro" id="IPR029752">
    <property type="entry name" value="D-isomer_DH_CS1"/>
</dbReference>
<sequence>MSRVAVASRSFSRHPVLRAELLARYPEVTFNESGRSLAGAELAAFLRGHDKAITALEKITDDLLAQLPDLKVIGKYGVGLDMIDLAALARRGVRLGWTGGVNRRSVSELVIATAISLLRLIPQANTLARDGGWRQLVGRQLTGKTVGIVGCGHIGKDLVPLLRAFDCTVLAHDILDFPEFYAAHRVRPVDLDTLLGESDVVTLHLPLDASTRGLLSAERLSRLKPGAILINAARGGLLDEAAVKAMLLDGRLGGAAFDVFASEPPEDLDLIRLPNVLVTPHIGGSAEEAVLAMGRAAIDGLDHARLPEPDGSFPAG</sequence>
<evidence type="ECO:0000259" key="6">
    <source>
        <dbReference type="Pfam" id="PF02826"/>
    </source>
</evidence>
<reference evidence="8" key="1">
    <citation type="journal article" date="2019" name="Int. J. Syst. Evol. Microbiol.">
        <title>The Global Catalogue of Microorganisms (GCM) 10K type strain sequencing project: providing services to taxonomists for standard genome sequencing and annotation.</title>
        <authorList>
            <consortium name="The Broad Institute Genomics Platform"/>
            <consortium name="The Broad Institute Genome Sequencing Center for Infectious Disease"/>
            <person name="Wu L."/>
            <person name="Ma J."/>
        </authorList>
    </citation>
    <scope>NUCLEOTIDE SEQUENCE [LARGE SCALE GENOMIC DNA]</scope>
    <source>
        <strain evidence="8">KCTC 15012</strain>
    </source>
</reference>
<dbReference type="Gene3D" id="3.40.50.720">
    <property type="entry name" value="NAD(P)-binding Rossmann-like Domain"/>
    <property type="match status" value="2"/>
</dbReference>
<dbReference type="Pfam" id="PF02826">
    <property type="entry name" value="2-Hacid_dh_C"/>
    <property type="match status" value="1"/>
</dbReference>
<dbReference type="InterPro" id="IPR036291">
    <property type="entry name" value="NAD(P)-bd_dom_sf"/>
</dbReference>
<keyword evidence="2 4" id="KW-0560">Oxidoreductase</keyword>
<keyword evidence="8" id="KW-1185">Reference proteome</keyword>
<name>A0ABW5CB39_9PROT</name>
<dbReference type="InterPro" id="IPR050223">
    <property type="entry name" value="D-isomer_2-hydroxyacid_DH"/>
</dbReference>
<evidence type="ECO:0000313" key="7">
    <source>
        <dbReference type="EMBL" id="MFD2234494.1"/>
    </source>
</evidence>
<evidence type="ECO:0000256" key="1">
    <source>
        <dbReference type="ARBA" id="ARBA00005854"/>
    </source>
</evidence>
<organism evidence="7 8">
    <name type="scientific">Phaeospirillum tilakii</name>
    <dbReference type="NCBI Taxonomy" id="741673"/>
    <lineage>
        <taxon>Bacteria</taxon>
        <taxon>Pseudomonadati</taxon>
        <taxon>Pseudomonadota</taxon>
        <taxon>Alphaproteobacteria</taxon>
        <taxon>Rhodospirillales</taxon>
        <taxon>Rhodospirillaceae</taxon>
        <taxon>Phaeospirillum</taxon>
    </lineage>
</organism>
<dbReference type="InterPro" id="IPR006140">
    <property type="entry name" value="D-isomer_DH_NAD-bd"/>
</dbReference>
<dbReference type="Pfam" id="PF00389">
    <property type="entry name" value="2-Hacid_dh"/>
    <property type="match status" value="1"/>
</dbReference>
<dbReference type="PROSITE" id="PS00670">
    <property type="entry name" value="D_2_HYDROXYACID_DH_2"/>
    <property type="match status" value="1"/>
</dbReference>
<gene>
    <name evidence="7" type="ORF">ACFSNB_11820</name>
</gene>
<dbReference type="CDD" id="cd12172">
    <property type="entry name" value="PGDH_like_2"/>
    <property type="match status" value="1"/>
</dbReference>
<dbReference type="RefSeq" id="WP_377316759.1">
    <property type="nucleotide sequence ID" value="NZ_JBHUIY010000022.1"/>
</dbReference>
<comment type="caution">
    <text evidence="7">The sequence shown here is derived from an EMBL/GenBank/DDBJ whole genome shotgun (WGS) entry which is preliminary data.</text>
</comment>
<proteinExistence type="inferred from homology"/>
<evidence type="ECO:0000313" key="8">
    <source>
        <dbReference type="Proteomes" id="UP001597296"/>
    </source>
</evidence>
<feature type="domain" description="D-isomer specific 2-hydroxyacid dehydrogenase catalytic" evidence="5">
    <location>
        <begin position="21"/>
        <end position="301"/>
    </location>
</feature>
<keyword evidence="3" id="KW-0520">NAD</keyword>
<dbReference type="EMBL" id="JBHUIY010000022">
    <property type="protein sequence ID" value="MFD2234494.1"/>
    <property type="molecule type" value="Genomic_DNA"/>
</dbReference>
<dbReference type="InterPro" id="IPR006139">
    <property type="entry name" value="D-isomer_2_OHA_DH_cat_dom"/>
</dbReference>